<keyword evidence="2" id="KW-1185">Reference proteome</keyword>
<organism evidence="1 2">
    <name type="scientific">Talaromyces pinophilus</name>
    <name type="common">Penicillium pinophilum</name>
    <dbReference type="NCBI Taxonomy" id="128442"/>
    <lineage>
        <taxon>Eukaryota</taxon>
        <taxon>Fungi</taxon>
        <taxon>Dikarya</taxon>
        <taxon>Ascomycota</taxon>
        <taxon>Pezizomycotina</taxon>
        <taxon>Eurotiomycetes</taxon>
        <taxon>Eurotiomycetidae</taxon>
        <taxon>Eurotiales</taxon>
        <taxon>Trichocomaceae</taxon>
        <taxon>Talaromyces</taxon>
        <taxon>Talaromyces sect. Talaromyces</taxon>
    </lineage>
</organism>
<dbReference type="Gene3D" id="3.40.50.1820">
    <property type="entry name" value="alpha/beta hydrolase"/>
    <property type="match status" value="1"/>
</dbReference>
<gene>
    <name evidence="1" type="ORF">TCE0_023f07130</name>
</gene>
<evidence type="ECO:0000313" key="2">
    <source>
        <dbReference type="Proteomes" id="UP000053095"/>
    </source>
</evidence>
<dbReference type="InterPro" id="IPR029058">
    <property type="entry name" value="AB_hydrolase_fold"/>
</dbReference>
<proteinExistence type="predicted"/>
<dbReference type="Proteomes" id="UP000053095">
    <property type="component" value="Unassembled WGS sequence"/>
</dbReference>
<evidence type="ECO:0000313" key="1">
    <source>
        <dbReference type="EMBL" id="GAM37308.1"/>
    </source>
</evidence>
<reference evidence="2" key="1">
    <citation type="journal article" date="2015" name="Genome Announc.">
        <title>Draft genome sequence of Talaromyces cellulolyticus strain Y-94, a source of lignocellulosic biomass-degrading enzymes.</title>
        <authorList>
            <person name="Fujii T."/>
            <person name="Koike H."/>
            <person name="Sawayama S."/>
            <person name="Yano S."/>
            <person name="Inoue H."/>
        </authorList>
    </citation>
    <scope>NUCLEOTIDE SEQUENCE [LARGE SCALE GENOMIC DNA]</scope>
    <source>
        <strain evidence="2">Y-94</strain>
    </source>
</reference>
<dbReference type="EMBL" id="DF933819">
    <property type="protein sequence ID" value="GAM37308.1"/>
    <property type="molecule type" value="Genomic_DNA"/>
</dbReference>
<accession>A0A0B8N378</accession>
<sequence length="120" mass="13689">MATNSEKDVAVQEFLLSCANSFLGNDNRDKEDFYNVPLSAPPEWWKDIKVQKLGIVTGEFEIFRDDILALAKNIKVHNPMTQIHFASKEVHAEMVLARVLKKRPAEAEKLFKAWLDECVG</sequence>
<dbReference type="AlphaFoldDB" id="A0A0B8N378"/>
<protein>
    <submittedName>
        <fullName evidence="1">Uncharacterized protein</fullName>
    </submittedName>
</protein>
<name>A0A0B8N378_TALPI</name>